<dbReference type="Gene3D" id="3.40.50.300">
    <property type="entry name" value="P-loop containing nucleotide triphosphate hydrolases"/>
    <property type="match status" value="1"/>
</dbReference>
<sequence length="343" mass="38948">MENFKEDSESIEDSIFKEDNYFDEESDNNLEEEDNNDIENVENENIDDIDPLDAFMNELNKNNSSLNVQSDNKGIRDDIEQFDNTENYDANAISSKSRTDIKSEGSIDYDHQGNPFILNRKTIEPLKKIEHELQEYEPFNKKFYQVHPDLQSLKTFDILKLRKDINVHVNGKPMIAPVSSFAYFGFDSEIISIIRKNNFTKPTDIQSQAIPIILSGYDVIGIAKTGSGKTLAFVLPLLVHLMDQRCLDKDEGPISLILAPTRELSLQIHNECKKFGKPYNISVVCAFGGGNMHFQGRALSKGAEIVVGTPGRVIDLVKKKNLCLKRVTYLVFDEADRMFSMGF</sequence>
<proteinExistence type="inferred from homology"/>
<feature type="region of interest" description="Disordered" evidence="8">
    <location>
        <begin position="1"/>
        <end position="44"/>
    </location>
</feature>
<dbReference type="GO" id="GO:0003724">
    <property type="term" value="F:RNA helicase activity"/>
    <property type="evidence" value="ECO:0007669"/>
    <property type="project" value="UniProtKB-EC"/>
</dbReference>
<comment type="caution">
    <text evidence="11">The sequence shown here is derived from an EMBL/GenBank/DDBJ whole genome shotgun (WGS) entry which is preliminary data.</text>
</comment>
<evidence type="ECO:0000313" key="12">
    <source>
        <dbReference type="Proteomes" id="UP000078046"/>
    </source>
</evidence>
<name>A0A177AWI2_9BILA</name>
<evidence type="ECO:0000256" key="2">
    <source>
        <dbReference type="ARBA" id="ARBA00022741"/>
    </source>
</evidence>
<evidence type="ECO:0000313" key="11">
    <source>
        <dbReference type="EMBL" id="OAF65564.1"/>
    </source>
</evidence>
<dbReference type="InterPro" id="IPR014001">
    <property type="entry name" value="Helicase_ATP-bd"/>
</dbReference>
<feature type="domain" description="Helicase ATP-binding" evidence="9">
    <location>
        <begin position="210"/>
        <end position="343"/>
    </location>
</feature>
<evidence type="ECO:0000256" key="6">
    <source>
        <dbReference type="PROSITE-ProRule" id="PRU00552"/>
    </source>
</evidence>
<dbReference type="PROSITE" id="PS51195">
    <property type="entry name" value="Q_MOTIF"/>
    <property type="match status" value="1"/>
</dbReference>
<dbReference type="Pfam" id="PF00270">
    <property type="entry name" value="DEAD"/>
    <property type="match status" value="1"/>
</dbReference>
<evidence type="ECO:0000256" key="7">
    <source>
        <dbReference type="RuleBase" id="RU000492"/>
    </source>
</evidence>
<evidence type="ECO:0000259" key="10">
    <source>
        <dbReference type="PROSITE" id="PS51195"/>
    </source>
</evidence>
<reference evidence="11 12" key="1">
    <citation type="submission" date="2016-04" db="EMBL/GenBank/DDBJ databases">
        <title>The genome of Intoshia linei affirms orthonectids as highly simplified spiralians.</title>
        <authorList>
            <person name="Mikhailov K.V."/>
            <person name="Slusarev G.S."/>
            <person name="Nikitin M.A."/>
            <person name="Logacheva M.D."/>
            <person name="Penin A."/>
            <person name="Aleoshin V."/>
            <person name="Panchin Y.V."/>
        </authorList>
    </citation>
    <scope>NUCLEOTIDE SEQUENCE [LARGE SCALE GENOMIC DNA]</scope>
    <source>
        <strain evidence="11">Intl2013</strain>
        <tissue evidence="11">Whole animal</tissue>
    </source>
</reference>
<feature type="domain" description="DEAD-box RNA helicase Q" evidence="10">
    <location>
        <begin position="179"/>
        <end position="207"/>
    </location>
</feature>
<dbReference type="GO" id="GO:0005524">
    <property type="term" value="F:ATP binding"/>
    <property type="evidence" value="ECO:0007669"/>
    <property type="project" value="UniProtKB-KW"/>
</dbReference>
<comment type="similarity">
    <text evidence="7">Belongs to the DEAD box helicase family.</text>
</comment>
<protein>
    <recommendedName>
        <fullName evidence="1">RNA helicase</fullName>
        <ecNumber evidence="1">3.6.4.13</ecNumber>
    </recommendedName>
</protein>
<dbReference type="PROSITE" id="PS51192">
    <property type="entry name" value="HELICASE_ATP_BIND_1"/>
    <property type="match status" value="1"/>
</dbReference>
<keyword evidence="2 7" id="KW-0547">Nucleotide-binding</keyword>
<dbReference type="SUPFAM" id="SSF52540">
    <property type="entry name" value="P-loop containing nucleoside triphosphate hydrolases"/>
    <property type="match status" value="1"/>
</dbReference>
<dbReference type="OrthoDB" id="196131at2759"/>
<accession>A0A177AWI2</accession>
<evidence type="ECO:0000256" key="1">
    <source>
        <dbReference type="ARBA" id="ARBA00012552"/>
    </source>
</evidence>
<dbReference type="GO" id="GO:0003676">
    <property type="term" value="F:nucleic acid binding"/>
    <property type="evidence" value="ECO:0007669"/>
    <property type="project" value="InterPro"/>
</dbReference>
<dbReference type="AlphaFoldDB" id="A0A177AWI2"/>
<evidence type="ECO:0000256" key="3">
    <source>
        <dbReference type="ARBA" id="ARBA00022801"/>
    </source>
</evidence>
<dbReference type="PANTHER" id="PTHR47958">
    <property type="entry name" value="ATP-DEPENDENT RNA HELICASE DBP3"/>
    <property type="match status" value="1"/>
</dbReference>
<dbReference type="InterPro" id="IPR027417">
    <property type="entry name" value="P-loop_NTPase"/>
</dbReference>
<dbReference type="Proteomes" id="UP000078046">
    <property type="component" value="Unassembled WGS sequence"/>
</dbReference>
<keyword evidence="5 7" id="KW-0067">ATP-binding</keyword>
<evidence type="ECO:0000256" key="8">
    <source>
        <dbReference type="SAM" id="MobiDB-lite"/>
    </source>
</evidence>
<feature type="compositionally biased region" description="Basic and acidic residues" evidence="8">
    <location>
        <begin position="1"/>
        <end position="20"/>
    </location>
</feature>
<keyword evidence="12" id="KW-1185">Reference proteome</keyword>
<dbReference type="GO" id="GO:0016787">
    <property type="term" value="F:hydrolase activity"/>
    <property type="evidence" value="ECO:0007669"/>
    <property type="project" value="UniProtKB-KW"/>
</dbReference>
<evidence type="ECO:0000256" key="5">
    <source>
        <dbReference type="ARBA" id="ARBA00022840"/>
    </source>
</evidence>
<dbReference type="EC" id="3.6.4.13" evidence="1"/>
<gene>
    <name evidence="11" type="ORF">A3Q56_06692</name>
</gene>
<dbReference type="InterPro" id="IPR011545">
    <property type="entry name" value="DEAD/DEAH_box_helicase_dom"/>
</dbReference>
<feature type="short sequence motif" description="Q motif" evidence="6">
    <location>
        <begin position="179"/>
        <end position="207"/>
    </location>
</feature>
<keyword evidence="4 7" id="KW-0347">Helicase</keyword>
<feature type="non-terminal residue" evidence="11">
    <location>
        <position position="343"/>
    </location>
</feature>
<evidence type="ECO:0000259" key="9">
    <source>
        <dbReference type="PROSITE" id="PS51192"/>
    </source>
</evidence>
<dbReference type="InterPro" id="IPR000629">
    <property type="entry name" value="RNA-helicase_DEAD-box_CS"/>
</dbReference>
<feature type="compositionally biased region" description="Acidic residues" evidence="8">
    <location>
        <begin position="21"/>
        <end position="44"/>
    </location>
</feature>
<dbReference type="PROSITE" id="PS00039">
    <property type="entry name" value="DEAD_ATP_HELICASE"/>
    <property type="match status" value="1"/>
</dbReference>
<dbReference type="EMBL" id="LWCA01001238">
    <property type="protein sequence ID" value="OAF65564.1"/>
    <property type="molecule type" value="Genomic_DNA"/>
</dbReference>
<organism evidence="11 12">
    <name type="scientific">Intoshia linei</name>
    <dbReference type="NCBI Taxonomy" id="1819745"/>
    <lineage>
        <taxon>Eukaryota</taxon>
        <taxon>Metazoa</taxon>
        <taxon>Spiralia</taxon>
        <taxon>Lophotrochozoa</taxon>
        <taxon>Mesozoa</taxon>
        <taxon>Orthonectida</taxon>
        <taxon>Rhopaluridae</taxon>
        <taxon>Intoshia</taxon>
    </lineage>
</organism>
<evidence type="ECO:0000256" key="4">
    <source>
        <dbReference type="ARBA" id="ARBA00022806"/>
    </source>
</evidence>
<keyword evidence="3 7" id="KW-0378">Hydrolase</keyword>
<dbReference type="InterPro" id="IPR014014">
    <property type="entry name" value="RNA_helicase_DEAD_Q_motif"/>
</dbReference>
<dbReference type="SMART" id="SM00487">
    <property type="entry name" value="DEXDc"/>
    <property type="match status" value="1"/>
</dbReference>